<keyword evidence="4" id="KW-1185">Reference proteome</keyword>
<dbReference type="PROSITE" id="PS50158">
    <property type="entry name" value="ZF_CCHC"/>
    <property type="match status" value="1"/>
</dbReference>
<keyword evidence="1" id="KW-0863">Zinc-finger</keyword>
<name>A0AAW1KE91_POPJA</name>
<proteinExistence type="predicted"/>
<keyword evidence="1" id="KW-0862">Zinc</keyword>
<feature type="domain" description="CCHC-type" evidence="2">
    <location>
        <begin position="32"/>
        <end position="48"/>
    </location>
</feature>
<sequence>MKKEYYRPEVRRPYANKIRVNDEPRYKRAHIKCYNCNEEGHYVGQCKKPKKKSDRCTKYGHDTMDCKDEVDCSVALNVNCSTPKASQGRYYLNCELNGHKITGLLDTGCSAVLLRC</sequence>
<gene>
    <name evidence="3" type="ORF">QE152_g23556</name>
</gene>
<dbReference type="Gene3D" id="4.10.60.10">
    <property type="entry name" value="Zinc finger, CCHC-type"/>
    <property type="match status" value="1"/>
</dbReference>
<reference evidence="3 4" key="1">
    <citation type="journal article" date="2024" name="BMC Genomics">
        <title>De novo assembly and annotation of Popillia japonica's genome with initial clues to its potential as an invasive pest.</title>
        <authorList>
            <person name="Cucini C."/>
            <person name="Boschi S."/>
            <person name="Funari R."/>
            <person name="Cardaioli E."/>
            <person name="Iannotti N."/>
            <person name="Marturano G."/>
            <person name="Paoli F."/>
            <person name="Bruttini M."/>
            <person name="Carapelli A."/>
            <person name="Frati F."/>
            <person name="Nardi F."/>
        </authorList>
    </citation>
    <scope>NUCLEOTIDE SEQUENCE [LARGE SCALE GENOMIC DNA]</scope>
    <source>
        <strain evidence="3">DMR45628</strain>
    </source>
</reference>
<keyword evidence="1" id="KW-0479">Metal-binding</keyword>
<dbReference type="GO" id="GO:0003676">
    <property type="term" value="F:nucleic acid binding"/>
    <property type="evidence" value="ECO:0007669"/>
    <property type="project" value="InterPro"/>
</dbReference>
<organism evidence="3 4">
    <name type="scientific">Popillia japonica</name>
    <name type="common">Japanese beetle</name>
    <dbReference type="NCBI Taxonomy" id="7064"/>
    <lineage>
        <taxon>Eukaryota</taxon>
        <taxon>Metazoa</taxon>
        <taxon>Ecdysozoa</taxon>
        <taxon>Arthropoda</taxon>
        <taxon>Hexapoda</taxon>
        <taxon>Insecta</taxon>
        <taxon>Pterygota</taxon>
        <taxon>Neoptera</taxon>
        <taxon>Endopterygota</taxon>
        <taxon>Coleoptera</taxon>
        <taxon>Polyphaga</taxon>
        <taxon>Scarabaeiformia</taxon>
        <taxon>Scarabaeidae</taxon>
        <taxon>Rutelinae</taxon>
        <taxon>Popillia</taxon>
    </lineage>
</organism>
<evidence type="ECO:0000256" key="1">
    <source>
        <dbReference type="PROSITE-ProRule" id="PRU00047"/>
    </source>
</evidence>
<protein>
    <submittedName>
        <fullName evidence="3">Zinc knuckle</fullName>
    </submittedName>
</protein>
<evidence type="ECO:0000259" key="2">
    <source>
        <dbReference type="PROSITE" id="PS50158"/>
    </source>
</evidence>
<dbReference type="Pfam" id="PF00098">
    <property type="entry name" value="zf-CCHC"/>
    <property type="match status" value="1"/>
</dbReference>
<dbReference type="EMBL" id="JASPKY010000236">
    <property type="protein sequence ID" value="KAK9717751.1"/>
    <property type="molecule type" value="Genomic_DNA"/>
</dbReference>
<evidence type="ECO:0000313" key="4">
    <source>
        <dbReference type="Proteomes" id="UP001458880"/>
    </source>
</evidence>
<dbReference type="InterPro" id="IPR036875">
    <property type="entry name" value="Znf_CCHC_sf"/>
</dbReference>
<dbReference type="Gene3D" id="2.40.70.10">
    <property type="entry name" value="Acid Proteases"/>
    <property type="match status" value="1"/>
</dbReference>
<dbReference type="SMART" id="SM00343">
    <property type="entry name" value="ZnF_C2HC"/>
    <property type="match status" value="1"/>
</dbReference>
<dbReference type="InterPro" id="IPR021109">
    <property type="entry name" value="Peptidase_aspartic_dom_sf"/>
</dbReference>
<dbReference type="SUPFAM" id="SSF57756">
    <property type="entry name" value="Retrovirus zinc finger-like domains"/>
    <property type="match status" value="1"/>
</dbReference>
<dbReference type="AlphaFoldDB" id="A0AAW1KE91"/>
<dbReference type="InterPro" id="IPR001878">
    <property type="entry name" value="Znf_CCHC"/>
</dbReference>
<comment type="caution">
    <text evidence="3">The sequence shown here is derived from an EMBL/GenBank/DDBJ whole genome shotgun (WGS) entry which is preliminary data.</text>
</comment>
<dbReference type="GO" id="GO:0008270">
    <property type="term" value="F:zinc ion binding"/>
    <property type="evidence" value="ECO:0007669"/>
    <property type="project" value="UniProtKB-KW"/>
</dbReference>
<dbReference type="Proteomes" id="UP001458880">
    <property type="component" value="Unassembled WGS sequence"/>
</dbReference>
<evidence type="ECO:0000313" key="3">
    <source>
        <dbReference type="EMBL" id="KAK9717751.1"/>
    </source>
</evidence>
<accession>A0AAW1KE91</accession>